<dbReference type="PROSITE" id="PS52039">
    <property type="entry name" value="TOPO_IA_2"/>
    <property type="match status" value="1"/>
</dbReference>
<evidence type="ECO:0000256" key="8">
    <source>
        <dbReference type="ARBA" id="ARBA00023235"/>
    </source>
</evidence>
<evidence type="ECO:0000259" key="13">
    <source>
        <dbReference type="PROSITE" id="PS50880"/>
    </source>
</evidence>
<evidence type="ECO:0000259" key="14">
    <source>
        <dbReference type="PROSITE" id="PS52039"/>
    </source>
</evidence>
<dbReference type="InterPro" id="IPR000380">
    <property type="entry name" value="Topo_IA"/>
</dbReference>
<evidence type="ECO:0000313" key="15">
    <source>
        <dbReference type="EMBL" id="MFD1006619.1"/>
    </source>
</evidence>
<dbReference type="SUPFAM" id="SSF56712">
    <property type="entry name" value="Prokaryotic type I DNA topoisomerase"/>
    <property type="match status" value="1"/>
</dbReference>
<evidence type="ECO:0000256" key="12">
    <source>
        <dbReference type="ARBA" id="ARBA00032877"/>
    </source>
</evidence>
<dbReference type="InterPro" id="IPR013826">
    <property type="entry name" value="Topo_IA_cen_sub3"/>
</dbReference>
<evidence type="ECO:0000256" key="11">
    <source>
        <dbReference type="ARBA" id="ARBA00032235"/>
    </source>
</evidence>
<evidence type="ECO:0000256" key="6">
    <source>
        <dbReference type="ARBA" id="ARBA00023029"/>
    </source>
</evidence>
<feature type="domain" description="Toprim" evidence="13">
    <location>
        <begin position="1"/>
        <end position="134"/>
    </location>
</feature>
<dbReference type="InterPro" id="IPR013497">
    <property type="entry name" value="Topo_IA_cen"/>
</dbReference>
<keyword evidence="7" id="KW-0238">DNA-binding</keyword>
<dbReference type="InterPro" id="IPR013824">
    <property type="entry name" value="Topo_IA_cen_sub1"/>
</dbReference>
<comment type="caution">
    <text evidence="15">The sequence shown here is derived from an EMBL/GenBank/DDBJ whole genome shotgun (WGS) entry which is preliminary data.</text>
</comment>
<evidence type="ECO:0000256" key="5">
    <source>
        <dbReference type="ARBA" id="ARBA00022842"/>
    </source>
</evidence>
<keyword evidence="4" id="KW-0479">Metal-binding</keyword>
<evidence type="ECO:0000256" key="7">
    <source>
        <dbReference type="ARBA" id="ARBA00023125"/>
    </source>
</evidence>
<dbReference type="NCBIfam" id="TIGR01056">
    <property type="entry name" value="topB"/>
    <property type="match status" value="1"/>
</dbReference>
<dbReference type="PROSITE" id="PS50880">
    <property type="entry name" value="TOPRIM"/>
    <property type="match status" value="1"/>
</dbReference>
<evidence type="ECO:0000256" key="10">
    <source>
        <dbReference type="ARBA" id="ARBA00031985"/>
    </source>
</evidence>
<evidence type="ECO:0000256" key="3">
    <source>
        <dbReference type="ARBA" id="ARBA00012891"/>
    </source>
</evidence>
<gene>
    <name evidence="15" type="ORF">ACFQ1C_00350</name>
</gene>
<organism evidence="15 16">
    <name type="scientific">Oceanisphaera ostreae</name>
    <dbReference type="NCBI Taxonomy" id="914151"/>
    <lineage>
        <taxon>Bacteria</taxon>
        <taxon>Pseudomonadati</taxon>
        <taxon>Pseudomonadota</taxon>
        <taxon>Gammaproteobacteria</taxon>
        <taxon>Aeromonadales</taxon>
        <taxon>Aeromonadaceae</taxon>
        <taxon>Oceanisphaera</taxon>
    </lineage>
</organism>
<proteinExistence type="inferred from homology"/>
<dbReference type="Gene3D" id="1.10.290.10">
    <property type="entry name" value="Topoisomerase I, domain 4"/>
    <property type="match status" value="1"/>
</dbReference>
<evidence type="ECO:0000256" key="2">
    <source>
        <dbReference type="ARBA" id="ARBA00009446"/>
    </source>
</evidence>
<keyword evidence="8 15" id="KW-0413">Isomerase</keyword>
<dbReference type="RefSeq" id="WP_379556540.1">
    <property type="nucleotide sequence ID" value="NZ_JBHTJS010000001.1"/>
</dbReference>
<comment type="similarity">
    <text evidence="2">Belongs to the type IA topoisomerase family.</text>
</comment>
<dbReference type="Gene3D" id="3.40.50.140">
    <property type="match status" value="1"/>
</dbReference>
<dbReference type="InterPro" id="IPR006171">
    <property type="entry name" value="TOPRIM_dom"/>
</dbReference>
<dbReference type="SMART" id="SM00437">
    <property type="entry name" value="TOP1Ac"/>
    <property type="match status" value="1"/>
</dbReference>
<dbReference type="PANTHER" id="PTHR11390">
    <property type="entry name" value="PROKARYOTIC DNA TOPOISOMERASE"/>
    <property type="match status" value="1"/>
</dbReference>
<evidence type="ECO:0000256" key="4">
    <source>
        <dbReference type="ARBA" id="ARBA00022723"/>
    </source>
</evidence>
<dbReference type="InterPro" id="IPR003602">
    <property type="entry name" value="Topo_IA_DNA-bd_dom"/>
</dbReference>
<dbReference type="Pfam" id="PF01131">
    <property type="entry name" value="Topoisom_bac"/>
    <property type="match status" value="1"/>
</dbReference>
<keyword evidence="6" id="KW-0799">Topoisomerase</keyword>
<dbReference type="SMART" id="SM00436">
    <property type="entry name" value="TOP1Bc"/>
    <property type="match status" value="1"/>
</dbReference>
<dbReference type="PROSITE" id="PS00396">
    <property type="entry name" value="TOPO_IA_1"/>
    <property type="match status" value="1"/>
</dbReference>
<dbReference type="CDD" id="cd00186">
    <property type="entry name" value="TOP1Ac"/>
    <property type="match status" value="1"/>
</dbReference>
<evidence type="ECO:0000256" key="9">
    <source>
        <dbReference type="ARBA" id="ARBA00030003"/>
    </source>
</evidence>
<evidence type="ECO:0000256" key="1">
    <source>
        <dbReference type="ARBA" id="ARBA00000213"/>
    </source>
</evidence>
<dbReference type="CDD" id="cd03362">
    <property type="entry name" value="TOPRIM_TopoIA_TopoIII"/>
    <property type="match status" value="1"/>
</dbReference>
<feature type="domain" description="Topo IA-type catalytic" evidence="14">
    <location>
        <begin position="155"/>
        <end position="612"/>
    </location>
</feature>
<dbReference type="EC" id="5.6.2.1" evidence="3"/>
<dbReference type="InterPro" id="IPR003601">
    <property type="entry name" value="Topo_IA_2"/>
</dbReference>
<name>A0ABW3KDE1_9GAMM</name>
<dbReference type="InterPro" id="IPR005738">
    <property type="entry name" value="TopoIII"/>
</dbReference>
<comment type="catalytic activity">
    <reaction evidence="1">
        <text>ATP-independent breakage of single-stranded DNA, followed by passage and rejoining.</text>
        <dbReference type="EC" id="5.6.2.1"/>
    </reaction>
</comment>
<dbReference type="Gene3D" id="1.10.460.10">
    <property type="entry name" value="Topoisomerase I, domain 2"/>
    <property type="match status" value="1"/>
</dbReference>
<dbReference type="EMBL" id="JBHTJS010000001">
    <property type="protein sequence ID" value="MFD1006619.1"/>
    <property type="molecule type" value="Genomic_DNA"/>
</dbReference>
<dbReference type="Proteomes" id="UP001597048">
    <property type="component" value="Unassembled WGS sequence"/>
</dbReference>
<keyword evidence="16" id="KW-1185">Reference proteome</keyword>
<protein>
    <recommendedName>
        <fullName evidence="3">DNA topoisomerase</fullName>
        <ecNumber evidence="3">5.6.2.1</ecNumber>
    </recommendedName>
    <alternativeName>
        <fullName evidence="12">Omega-protein</fullName>
    </alternativeName>
    <alternativeName>
        <fullName evidence="11">Relaxing enzyme</fullName>
    </alternativeName>
    <alternativeName>
        <fullName evidence="9">Swivelase</fullName>
    </alternativeName>
    <alternativeName>
        <fullName evidence="10">Untwisting enzyme</fullName>
    </alternativeName>
</protein>
<dbReference type="NCBIfam" id="NF005829">
    <property type="entry name" value="PRK07726.1"/>
    <property type="match status" value="1"/>
</dbReference>
<dbReference type="PRINTS" id="PR00417">
    <property type="entry name" value="PRTPISMRASEI"/>
</dbReference>
<dbReference type="InterPro" id="IPR023406">
    <property type="entry name" value="Topo_IA_AS"/>
</dbReference>
<dbReference type="PANTHER" id="PTHR11390:SF21">
    <property type="entry name" value="DNA TOPOISOMERASE 3-ALPHA"/>
    <property type="match status" value="1"/>
</dbReference>
<keyword evidence="5" id="KW-0460">Magnesium</keyword>
<dbReference type="SMART" id="SM00493">
    <property type="entry name" value="TOPRIM"/>
    <property type="match status" value="1"/>
</dbReference>
<dbReference type="Gene3D" id="2.70.20.10">
    <property type="entry name" value="Topoisomerase I, domain 3"/>
    <property type="match status" value="1"/>
</dbReference>
<dbReference type="GO" id="GO:0003917">
    <property type="term" value="F:DNA topoisomerase type I (single strand cut, ATP-independent) activity"/>
    <property type="evidence" value="ECO:0007669"/>
    <property type="project" value="UniProtKB-EC"/>
</dbReference>
<accession>A0ABW3KDE1</accession>
<dbReference type="Pfam" id="PF01751">
    <property type="entry name" value="Toprim"/>
    <property type="match status" value="1"/>
</dbReference>
<dbReference type="InterPro" id="IPR023405">
    <property type="entry name" value="Topo_IA_core_domain"/>
</dbReference>
<evidence type="ECO:0000313" key="16">
    <source>
        <dbReference type="Proteomes" id="UP001597048"/>
    </source>
</evidence>
<sequence>MILYIAEKPSVGRAVADVLPKPHQKGDGFITAANGDVVTWCIGHLLEQAEPEAYNPDYKKWRKEHLPIVPDEWKHTVKPATKKQFSVVKKLVKQADVLVNMGDPDRVGQILVDEVINYCKVSKAKRAAAQRCLINDMNPDAIKRALNCLRPNSDFIPLATSALARARADWLYGINMTRLCTLQGQASGYKGVLSVGRVQTPILGLVVHRDVEIENFVTKPFYEVFIELKTANNETYTAKWHPSAACEPYMDEDGRVLLKKLAETVLKKVVGQTGKVVAVNESIKKQAAPLPYNLSSLQIDASKRFNLNAQKTLDICQQLYEKHKLITYPRSDCRYLPKGHYNDKLPVTQAISKTSTALADAVNHADLSLKSKAWNDTKVGAHHAIIPTSRGLDGSRLSADELKVYELVARQYLMQFYPPFQYQEKQIDTEVGGGAFVSRQKEVVSKGWKALFPERASEKNSVAEDQAFSAIKLPNVVKGESVLCSDGRLDEKQTSPPKHFTDATLLAAMTGIARYVSDPEIKKVLRDTDGLGTEATRAGIIELLFKRDFLIKKGKEIHATEVGRRLILSLPEVMALPDMTAHWESQLEAISEKNMSYSQFMQPMLAGLNMLINQVNSIHFTGLKGHGKAPRRRKKRISSR</sequence>
<reference evidence="16" key="1">
    <citation type="journal article" date="2019" name="Int. J. Syst. Evol. Microbiol.">
        <title>The Global Catalogue of Microorganisms (GCM) 10K type strain sequencing project: providing services to taxonomists for standard genome sequencing and annotation.</title>
        <authorList>
            <consortium name="The Broad Institute Genomics Platform"/>
            <consortium name="The Broad Institute Genome Sequencing Center for Infectious Disease"/>
            <person name="Wu L."/>
            <person name="Ma J."/>
        </authorList>
    </citation>
    <scope>NUCLEOTIDE SEQUENCE [LARGE SCALE GENOMIC DNA]</scope>
    <source>
        <strain evidence="16">CCUG 60525</strain>
    </source>
</reference>
<dbReference type="InterPro" id="IPR013825">
    <property type="entry name" value="Topo_IA_cen_sub2"/>
</dbReference>
<dbReference type="InterPro" id="IPR034144">
    <property type="entry name" value="TOPRIM_TopoIII"/>
</dbReference>